<protein>
    <submittedName>
        <fullName evidence="1">Uncharacterized protein</fullName>
    </submittedName>
</protein>
<reference evidence="1" key="2">
    <citation type="submission" date="2022-01" db="EMBL/GenBank/DDBJ databases">
        <authorList>
            <person name="Yamashiro T."/>
            <person name="Shiraishi A."/>
            <person name="Satake H."/>
            <person name="Nakayama K."/>
        </authorList>
    </citation>
    <scope>NUCLEOTIDE SEQUENCE</scope>
</reference>
<sequence length="152" mass="16207">MDILRREGPFAEKLGLNELQPNVDQLMVPVHRLPDQVVVGATALSLALDVSSVRVRKIRENIANQRSALRDVFVPLAEPFSVAVLTGTEGPSDIVSTTTNTTTALSTTFASTSSVTPISVDDYEVIDADDQTVADGNAASFPNVDDAELNIP</sequence>
<evidence type="ECO:0000313" key="1">
    <source>
        <dbReference type="EMBL" id="GJT72134.1"/>
    </source>
</evidence>
<dbReference type="EMBL" id="BQNB010018229">
    <property type="protein sequence ID" value="GJT72134.1"/>
    <property type="molecule type" value="Genomic_DNA"/>
</dbReference>
<proteinExistence type="predicted"/>
<accession>A0ABQ5G9S2</accession>
<dbReference type="Proteomes" id="UP001151760">
    <property type="component" value="Unassembled WGS sequence"/>
</dbReference>
<organism evidence="1 2">
    <name type="scientific">Tanacetum coccineum</name>
    <dbReference type="NCBI Taxonomy" id="301880"/>
    <lineage>
        <taxon>Eukaryota</taxon>
        <taxon>Viridiplantae</taxon>
        <taxon>Streptophyta</taxon>
        <taxon>Embryophyta</taxon>
        <taxon>Tracheophyta</taxon>
        <taxon>Spermatophyta</taxon>
        <taxon>Magnoliopsida</taxon>
        <taxon>eudicotyledons</taxon>
        <taxon>Gunneridae</taxon>
        <taxon>Pentapetalae</taxon>
        <taxon>asterids</taxon>
        <taxon>campanulids</taxon>
        <taxon>Asterales</taxon>
        <taxon>Asteraceae</taxon>
        <taxon>Asteroideae</taxon>
        <taxon>Anthemideae</taxon>
        <taxon>Anthemidinae</taxon>
        <taxon>Tanacetum</taxon>
    </lineage>
</organism>
<gene>
    <name evidence="1" type="ORF">Tco_1031420</name>
</gene>
<keyword evidence="2" id="KW-1185">Reference proteome</keyword>
<reference evidence="1" key="1">
    <citation type="journal article" date="2022" name="Int. J. Mol. Sci.">
        <title>Draft Genome of Tanacetum Coccineum: Genomic Comparison of Closely Related Tanacetum-Family Plants.</title>
        <authorList>
            <person name="Yamashiro T."/>
            <person name="Shiraishi A."/>
            <person name="Nakayama K."/>
            <person name="Satake H."/>
        </authorList>
    </citation>
    <scope>NUCLEOTIDE SEQUENCE</scope>
</reference>
<name>A0ABQ5G9S2_9ASTR</name>
<comment type="caution">
    <text evidence="1">The sequence shown here is derived from an EMBL/GenBank/DDBJ whole genome shotgun (WGS) entry which is preliminary data.</text>
</comment>
<evidence type="ECO:0000313" key="2">
    <source>
        <dbReference type="Proteomes" id="UP001151760"/>
    </source>
</evidence>